<comment type="subcellular location">
    <subcellularLocation>
        <location evidence="1">Cell inner membrane</location>
    </subcellularLocation>
</comment>
<dbReference type="InterPro" id="IPR049031">
    <property type="entry name" value="T2SSK_SAM-like_1st"/>
</dbReference>
<evidence type="ECO:0000256" key="7">
    <source>
        <dbReference type="ARBA" id="ARBA00022927"/>
    </source>
</evidence>
<keyword evidence="7" id="KW-0653">Protein transport</keyword>
<evidence type="ECO:0000256" key="6">
    <source>
        <dbReference type="ARBA" id="ARBA00022692"/>
    </source>
</evidence>
<sequence length="283" mass="30189">MISLIIAGFLSTTRSETRTLIARSDQAEAEALADGAVFWAIGQLLTINYEAEGPQSAIAVNGTPRRVQIDDAEISIAVQDAGGLVDLNAADEILMRSLLISMGESPDRADILAARIADFRDSDDRPRPFGAEDADYRAAGLAYESRDAPMIQFEELLQIPGMTHDLVLRLSQVATVQSGGRAVDPTSAPPDVLAAIPGLSEGERAAYASGTIISLADRAASAPNPYLTGPARSIFHITSTARTPGNGLFQRRAVVQLSGGTERYRIRSWQQGMILESESTSGF</sequence>
<dbReference type="RefSeq" id="WP_313981464.1">
    <property type="nucleotide sequence ID" value="NZ_BKCN01000012.1"/>
</dbReference>
<evidence type="ECO:0000256" key="3">
    <source>
        <dbReference type="ARBA" id="ARBA00022448"/>
    </source>
</evidence>
<dbReference type="EMBL" id="BKCN01000012">
    <property type="protein sequence ID" value="GER04658.1"/>
    <property type="molecule type" value="Genomic_DNA"/>
</dbReference>
<evidence type="ECO:0000256" key="8">
    <source>
        <dbReference type="ARBA" id="ARBA00022989"/>
    </source>
</evidence>
<evidence type="ECO:0000259" key="10">
    <source>
        <dbReference type="Pfam" id="PF21687"/>
    </source>
</evidence>
<gene>
    <name evidence="11" type="ORF">JCM17846_23400</name>
</gene>
<keyword evidence="3" id="KW-0813">Transport</keyword>
<dbReference type="Pfam" id="PF21687">
    <property type="entry name" value="T2SSK_1st"/>
    <property type="match status" value="1"/>
</dbReference>
<accession>A0A5A7N989</accession>
<organism evidence="11 12">
    <name type="scientific">Iodidimonas nitroreducens</name>
    <dbReference type="NCBI Taxonomy" id="1236968"/>
    <lineage>
        <taxon>Bacteria</taxon>
        <taxon>Pseudomonadati</taxon>
        <taxon>Pseudomonadota</taxon>
        <taxon>Alphaproteobacteria</taxon>
        <taxon>Iodidimonadales</taxon>
        <taxon>Iodidimonadaceae</taxon>
        <taxon>Iodidimonas</taxon>
    </lineage>
</organism>
<name>A0A5A7N989_9PROT</name>
<dbReference type="Gene3D" id="1.10.40.60">
    <property type="entry name" value="EpsJ-like"/>
    <property type="match status" value="1"/>
</dbReference>
<feature type="domain" description="T2SS protein K first SAM-like" evidence="10">
    <location>
        <begin position="89"/>
        <end position="176"/>
    </location>
</feature>
<dbReference type="Proteomes" id="UP000324996">
    <property type="component" value="Unassembled WGS sequence"/>
</dbReference>
<evidence type="ECO:0000256" key="1">
    <source>
        <dbReference type="ARBA" id="ARBA00004533"/>
    </source>
</evidence>
<evidence type="ECO:0000256" key="5">
    <source>
        <dbReference type="ARBA" id="ARBA00022519"/>
    </source>
</evidence>
<keyword evidence="8" id="KW-1133">Transmembrane helix</keyword>
<proteinExistence type="inferred from homology"/>
<keyword evidence="4" id="KW-1003">Cell membrane</keyword>
<evidence type="ECO:0000313" key="11">
    <source>
        <dbReference type="EMBL" id="GER04658.1"/>
    </source>
</evidence>
<dbReference type="GO" id="GO:0005886">
    <property type="term" value="C:plasma membrane"/>
    <property type="evidence" value="ECO:0007669"/>
    <property type="project" value="UniProtKB-SubCell"/>
</dbReference>
<keyword evidence="12" id="KW-1185">Reference proteome</keyword>
<keyword evidence="6" id="KW-0812">Transmembrane</keyword>
<dbReference type="AlphaFoldDB" id="A0A5A7N989"/>
<dbReference type="PANTHER" id="PTHR38831">
    <property type="entry name" value="TYPE II SECRETION SYSTEM PROTEIN K"/>
    <property type="match status" value="1"/>
</dbReference>
<reference evidence="11 12" key="1">
    <citation type="submission" date="2019-09" db="EMBL/GenBank/DDBJ databases">
        <title>NBRP : Genome information of microbial organism related human and environment.</title>
        <authorList>
            <person name="Hattori M."/>
            <person name="Oshima K."/>
            <person name="Inaba H."/>
            <person name="Suda W."/>
            <person name="Sakamoto M."/>
            <person name="Iino T."/>
            <person name="Kitahara M."/>
            <person name="Oshida Y."/>
            <person name="Iida T."/>
            <person name="Kudo T."/>
            <person name="Itoh T."/>
            <person name="Ohkuma M."/>
        </authorList>
    </citation>
    <scope>NUCLEOTIDE SEQUENCE [LARGE SCALE GENOMIC DNA]</scope>
    <source>
        <strain evidence="11 12">Q-1</strain>
    </source>
</reference>
<evidence type="ECO:0000256" key="2">
    <source>
        <dbReference type="ARBA" id="ARBA00007246"/>
    </source>
</evidence>
<dbReference type="GO" id="GO:0009306">
    <property type="term" value="P:protein secretion"/>
    <property type="evidence" value="ECO:0007669"/>
    <property type="project" value="InterPro"/>
</dbReference>
<comment type="similarity">
    <text evidence="2">Belongs to the GSP K family.</text>
</comment>
<dbReference type="SUPFAM" id="SSF158544">
    <property type="entry name" value="GspK insert domain-like"/>
    <property type="match status" value="1"/>
</dbReference>
<evidence type="ECO:0000313" key="12">
    <source>
        <dbReference type="Proteomes" id="UP000324996"/>
    </source>
</evidence>
<keyword evidence="5" id="KW-0997">Cell inner membrane</keyword>
<keyword evidence="9" id="KW-0472">Membrane</keyword>
<evidence type="ECO:0000256" key="9">
    <source>
        <dbReference type="ARBA" id="ARBA00023136"/>
    </source>
</evidence>
<comment type="caution">
    <text evidence="11">The sequence shown here is derived from an EMBL/GenBank/DDBJ whole genome shotgun (WGS) entry which is preliminary data.</text>
</comment>
<evidence type="ECO:0000256" key="4">
    <source>
        <dbReference type="ARBA" id="ARBA00022475"/>
    </source>
</evidence>
<dbReference type="InterPro" id="IPR005628">
    <property type="entry name" value="GspK"/>
</dbReference>
<dbReference type="InterPro" id="IPR038072">
    <property type="entry name" value="GspK_central_sf"/>
</dbReference>
<dbReference type="PANTHER" id="PTHR38831:SF2">
    <property type="entry name" value="TYPE II SECRETION SYSTEM PROTEIN K"/>
    <property type="match status" value="1"/>
</dbReference>
<protein>
    <recommendedName>
        <fullName evidence="10">T2SS protein K first SAM-like domain-containing protein</fullName>
    </recommendedName>
</protein>